<dbReference type="GO" id="GO:0009279">
    <property type="term" value="C:cell outer membrane"/>
    <property type="evidence" value="ECO:0007669"/>
    <property type="project" value="UniProtKB-SubCell"/>
</dbReference>
<comment type="subcellular location">
    <subcellularLocation>
        <location evidence="1">Cell outer membrane</location>
        <topology evidence="1">Multi-pass membrane protein</topology>
    </subcellularLocation>
</comment>
<evidence type="ECO:0000313" key="9">
    <source>
        <dbReference type="EMBL" id="TKI69328.1"/>
    </source>
</evidence>
<dbReference type="Gene3D" id="2.40.170.20">
    <property type="entry name" value="TonB-dependent receptor, beta-barrel domain"/>
    <property type="match status" value="1"/>
</dbReference>
<dbReference type="PANTHER" id="PTHR30069:SF27">
    <property type="entry name" value="BLL4766 PROTEIN"/>
    <property type="match status" value="1"/>
</dbReference>
<keyword evidence="10" id="KW-1185">Reference proteome</keyword>
<dbReference type="RefSeq" id="WP_137013843.1">
    <property type="nucleotide sequence ID" value="NZ_SZPX01000005.1"/>
</dbReference>
<evidence type="ECO:0000256" key="7">
    <source>
        <dbReference type="SAM" id="SignalP"/>
    </source>
</evidence>
<feature type="chain" id="PRO_5020393889" description="TonB-dependent receptor plug domain-containing protein" evidence="7">
    <location>
        <begin position="22"/>
        <end position="667"/>
    </location>
</feature>
<gene>
    <name evidence="9" type="ORF">FCU45_07360</name>
</gene>
<evidence type="ECO:0000256" key="6">
    <source>
        <dbReference type="ARBA" id="ARBA00023237"/>
    </source>
</evidence>
<keyword evidence="5" id="KW-0472">Membrane</keyword>
<reference evidence="9 10" key="1">
    <citation type="submission" date="2019-04" db="EMBL/GenBank/DDBJ databases">
        <title>Sulfurimonas crateris sp. nov. a facultative anaerobic sulfur-oxidizing chemolithautotrophic bacterium isolated from a terrestrial mud vulcano.</title>
        <authorList>
            <person name="Ratnikova N.M."/>
            <person name="Slobodkin A.I."/>
            <person name="Merkel A.Y."/>
            <person name="Novikov A."/>
            <person name="Bonch-Osmolovskaya E.A."/>
            <person name="Slobodkina G.B."/>
        </authorList>
    </citation>
    <scope>NUCLEOTIDE SEQUENCE [LARGE SCALE GENOMIC DNA]</scope>
    <source>
        <strain evidence="9 10">SN118</strain>
    </source>
</reference>
<evidence type="ECO:0000256" key="4">
    <source>
        <dbReference type="ARBA" id="ARBA00022692"/>
    </source>
</evidence>
<dbReference type="InterPro" id="IPR037066">
    <property type="entry name" value="Plug_dom_sf"/>
</dbReference>
<dbReference type="OrthoDB" id="5409682at2"/>
<dbReference type="Gene3D" id="2.170.130.10">
    <property type="entry name" value="TonB-dependent receptor, plug domain"/>
    <property type="match status" value="1"/>
</dbReference>
<accession>A0A4U2Z578</accession>
<keyword evidence="2" id="KW-0813">Transport</keyword>
<evidence type="ECO:0000256" key="3">
    <source>
        <dbReference type="ARBA" id="ARBA00022452"/>
    </source>
</evidence>
<comment type="caution">
    <text evidence="9">The sequence shown here is derived from an EMBL/GenBank/DDBJ whole genome shotgun (WGS) entry which is preliminary data.</text>
</comment>
<dbReference type="GO" id="GO:0044718">
    <property type="term" value="P:siderophore transmembrane transport"/>
    <property type="evidence" value="ECO:0007669"/>
    <property type="project" value="TreeGrafter"/>
</dbReference>
<keyword evidence="7" id="KW-0732">Signal</keyword>
<keyword evidence="6" id="KW-0998">Cell outer membrane</keyword>
<name>A0A4U2Z578_9BACT</name>
<organism evidence="9 10">
    <name type="scientific">Sulfurimonas crateris</name>
    <dbReference type="NCBI Taxonomy" id="2574727"/>
    <lineage>
        <taxon>Bacteria</taxon>
        <taxon>Pseudomonadati</taxon>
        <taxon>Campylobacterota</taxon>
        <taxon>Epsilonproteobacteria</taxon>
        <taxon>Campylobacterales</taxon>
        <taxon>Sulfurimonadaceae</taxon>
        <taxon>Sulfurimonas</taxon>
    </lineage>
</organism>
<dbReference type="AlphaFoldDB" id="A0A4U2Z578"/>
<evidence type="ECO:0000256" key="5">
    <source>
        <dbReference type="ARBA" id="ARBA00023136"/>
    </source>
</evidence>
<evidence type="ECO:0000256" key="1">
    <source>
        <dbReference type="ARBA" id="ARBA00004571"/>
    </source>
</evidence>
<dbReference type="GO" id="GO:0015344">
    <property type="term" value="F:siderophore uptake transmembrane transporter activity"/>
    <property type="evidence" value="ECO:0007669"/>
    <property type="project" value="TreeGrafter"/>
</dbReference>
<dbReference type="InterPro" id="IPR012910">
    <property type="entry name" value="Plug_dom"/>
</dbReference>
<dbReference type="InterPro" id="IPR036942">
    <property type="entry name" value="Beta-barrel_TonB_sf"/>
</dbReference>
<evidence type="ECO:0000256" key="2">
    <source>
        <dbReference type="ARBA" id="ARBA00022448"/>
    </source>
</evidence>
<dbReference type="InterPro" id="IPR039426">
    <property type="entry name" value="TonB-dep_rcpt-like"/>
</dbReference>
<dbReference type="EMBL" id="SZPX01000005">
    <property type="protein sequence ID" value="TKI69328.1"/>
    <property type="molecule type" value="Genomic_DNA"/>
</dbReference>
<evidence type="ECO:0000313" key="10">
    <source>
        <dbReference type="Proteomes" id="UP000309561"/>
    </source>
</evidence>
<dbReference type="Proteomes" id="UP000309561">
    <property type="component" value="Unassembled WGS sequence"/>
</dbReference>
<dbReference type="PANTHER" id="PTHR30069">
    <property type="entry name" value="TONB-DEPENDENT OUTER MEMBRANE RECEPTOR"/>
    <property type="match status" value="1"/>
</dbReference>
<dbReference type="Pfam" id="PF07715">
    <property type="entry name" value="Plug"/>
    <property type="match status" value="1"/>
</dbReference>
<evidence type="ECO:0000259" key="8">
    <source>
        <dbReference type="Pfam" id="PF07715"/>
    </source>
</evidence>
<proteinExistence type="predicted"/>
<feature type="signal peptide" evidence="7">
    <location>
        <begin position="1"/>
        <end position="21"/>
    </location>
</feature>
<sequence>MNKRIVLSLALIASMNMYAFANESYGLQKVEVTQEGGLKAPMQNEAFSAPETSKLTIDKLTEEEIEIANPKNVFEAINMTAGANIQFQGRKNSAIITFRGSPNIYSAAAFGVILDGALLAPMSSLRMMESLSMDVIESIEVIRDASALTLGPIAGFGTPNGSPTLGYIVIKTKLPKRDGGSAKFAYESFNTKIADISYGGINDKIFYLASLSGYFTDGRDDFNTAEERGSVFVRSGYIDEGFSATISAYYSNADKETQKATDPLSSVTASEWKYKPVENEFISAILEKDFNQNNKTTLQLSHTKATWSQDLDRTNPSTATAPNIYFTGTQSTDSIDLRHAMKIADTTLKFGAQAMFYDAPDGELFYEGYERKEQIYGAFIHASHSFDNNRLTIDESFRVDRKHIDSSVERYDPNSVLAGNVTKLNNAELSIIEDQWAKSSIALSLGAIYKFDDNLEGSARFAYLTSGTPDDALSADGSDMQDEESYRYEVGLKKRINKYFSPTLNLFLYDNKNIKSPIYLGTNADPYIVFNQIDQKRYGGELGFEGTDKELYYSFSYAYATADVKDNEIPKHTVSAMLQKKIGDYALNFSGKYISTYESNFFTIDKEYHDVGDFISINLSLDYNHQLLGNDAKFSVYSRNLTDDNYVTIFGFEDQGRVIGASYAFKF</sequence>
<feature type="domain" description="TonB-dependent receptor plug" evidence="8">
    <location>
        <begin position="55"/>
        <end position="157"/>
    </location>
</feature>
<protein>
    <recommendedName>
        <fullName evidence="8">TonB-dependent receptor plug domain-containing protein</fullName>
    </recommendedName>
</protein>
<keyword evidence="3" id="KW-1134">Transmembrane beta strand</keyword>
<keyword evidence="4" id="KW-0812">Transmembrane</keyword>
<dbReference type="SUPFAM" id="SSF56935">
    <property type="entry name" value="Porins"/>
    <property type="match status" value="1"/>
</dbReference>